<dbReference type="CDD" id="cd06558">
    <property type="entry name" value="crotonase-like"/>
    <property type="match status" value="1"/>
</dbReference>
<organism evidence="6 7">
    <name type="scientific">[Torrubiella] hemipterigena</name>
    <dbReference type="NCBI Taxonomy" id="1531966"/>
    <lineage>
        <taxon>Eukaryota</taxon>
        <taxon>Fungi</taxon>
        <taxon>Dikarya</taxon>
        <taxon>Ascomycota</taxon>
        <taxon>Pezizomycotina</taxon>
        <taxon>Sordariomycetes</taxon>
        <taxon>Hypocreomycetidae</taxon>
        <taxon>Hypocreales</taxon>
        <taxon>Clavicipitaceae</taxon>
        <taxon>Clavicipitaceae incertae sedis</taxon>
        <taxon>'Torrubiella' clade</taxon>
    </lineage>
</organism>
<gene>
    <name evidence="6" type="ORF">VHEMI09881</name>
</gene>
<dbReference type="InterPro" id="IPR045002">
    <property type="entry name" value="Ech1-like"/>
</dbReference>
<evidence type="ECO:0008006" key="8">
    <source>
        <dbReference type="Google" id="ProtNLM"/>
    </source>
</evidence>
<comment type="similarity">
    <text evidence="2">Belongs to the enoyl-CoA hydratase/isomerase family.</text>
</comment>
<dbReference type="UniPathway" id="UPA00659"/>
<evidence type="ECO:0000256" key="5">
    <source>
        <dbReference type="ARBA" id="ARBA00023235"/>
    </source>
</evidence>
<dbReference type="InterPro" id="IPR029045">
    <property type="entry name" value="ClpP/crotonase-like_dom_sf"/>
</dbReference>
<proteinExistence type="inferred from homology"/>
<keyword evidence="3" id="KW-0276">Fatty acid metabolism</keyword>
<keyword evidence="4" id="KW-0443">Lipid metabolism</keyword>
<dbReference type="HOGENOM" id="CLU_009834_7_0_1"/>
<evidence type="ECO:0000256" key="1">
    <source>
        <dbReference type="ARBA" id="ARBA00005005"/>
    </source>
</evidence>
<evidence type="ECO:0000256" key="2">
    <source>
        <dbReference type="ARBA" id="ARBA00005254"/>
    </source>
</evidence>
<dbReference type="STRING" id="1531966.A0A0A1TR49"/>
<evidence type="ECO:0000256" key="3">
    <source>
        <dbReference type="ARBA" id="ARBA00022832"/>
    </source>
</evidence>
<dbReference type="InterPro" id="IPR014748">
    <property type="entry name" value="Enoyl-CoA_hydra_C"/>
</dbReference>
<accession>A0A0A1TR49</accession>
<dbReference type="OrthoDB" id="14970at2759"/>
<dbReference type="InterPro" id="IPR001753">
    <property type="entry name" value="Enoyl-CoA_hydra/iso"/>
</dbReference>
<keyword evidence="5" id="KW-0413">Isomerase</keyword>
<dbReference type="AlphaFoldDB" id="A0A0A1TR49"/>
<comment type="pathway">
    <text evidence="1">Lipid metabolism; fatty acid beta-oxidation.</text>
</comment>
<evidence type="ECO:0000256" key="4">
    <source>
        <dbReference type="ARBA" id="ARBA00023098"/>
    </source>
</evidence>
<sequence length="285" mass="31434">MVSPSAPYEQFTFFRTTFPALFVAHVETNRPGKLNAFNHEMFHEIRQVFNLLSYDPNVRVIVYSGAGPRGFCAGLDVEESSSTGPVGAPNTDRDFPRQSWDVRRHALSYQESVTSLERCEKPIICLMHGVAFGAGINFATAADVRYATRDMKLCLQEINVGLAPDVGALSRMPKLGVSYSWTKEVIYAGKVVGGDEALRVGLVSRVFDTKQEMVEAALSWAKEVATKSPVAVQSAKALWDFSRDRPVADGLLYTAAWNGTMVLSDDTKKGITSALKKRKPTFEKL</sequence>
<dbReference type="GO" id="GO:0005739">
    <property type="term" value="C:mitochondrion"/>
    <property type="evidence" value="ECO:0007669"/>
    <property type="project" value="TreeGrafter"/>
</dbReference>
<evidence type="ECO:0000313" key="7">
    <source>
        <dbReference type="Proteomes" id="UP000039046"/>
    </source>
</evidence>
<reference evidence="6 7" key="1">
    <citation type="journal article" date="2015" name="Genome Announc.">
        <title>Draft Genome Sequence and Gene Annotation of the Entomopathogenic Fungus Verticillium hemipterigenum.</title>
        <authorList>
            <person name="Horn F."/>
            <person name="Habel A."/>
            <person name="Scharf D.H."/>
            <person name="Dworschak J."/>
            <person name="Brakhage A.A."/>
            <person name="Guthke R."/>
            <person name="Hertweck C."/>
            <person name="Linde J."/>
        </authorList>
    </citation>
    <scope>NUCLEOTIDE SEQUENCE [LARGE SCALE GENOMIC DNA]</scope>
</reference>
<dbReference type="GO" id="GO:0006635">
    <property type="term" value="P:fatty acid beta-oxidation"/>
    <property type="evidence" value="ECO:0007669"/>
    <property type="project" value="UniProtKB-UniPathway"/>
</dbReference>
<evidence type="ECO:0000313" key="6">
    <source>
        <dbReference type="EMBL" id="CEJ94343.1"/>
    </source>
</evidence>
<dbReference type="PANTHER" id="PTHR43149:SF1">
    <property type="entry name" value="DELTA(3,5)-DELTA(2,4)-DIENOYL-COA ISOMERASE, MITOCHONDRIAL"/>
    <property type="match status" value="1"/>
</dbReference>
<dbReference type="Pfam" id="PF00378">
    <property type="entry name" value="ECH_1"/>
    <property type="match status" value="1"/>
</dbReference>
<dbReference type="SUPFAM" id="SSF52096">
    <property type="entry name" value="ClpP/crotonase"/>
    <property type="match status" value="1"/>
</dbReference>
<dbReference type="Gene3D" id="3.90.226.10">
    <property type="entry name" value="2-enoyl-CoA Hydratase, Chain A, domain 1"/>
    <property type="match status" value="1"/>
</dbReference>
<dbReference type="GO" id="GO:0051750">
    <property type="term" value="F:delta(3,5)-delta(2,4)-dienoyl-CoA isomerase activity"/>
    <property type="evidence" value="ECO:0007669"/>
    <property type="project" value="TreeGrafter"/>
</dbReference>
<name>A0A0A1TR49_9HYPO</name>
<dbReference type="PANTHER" id="PTHR43149">
    <property type="entry name" value="ENOYL-COA HYDRATASE"/>
    <property type="match status" value="1"/>
</dbReference>
<dbReference type="Proteomes" id="UP000039046">
    <property type="component" value="Unassembled WGS sequence"/>
</dbReference>
<keyword evidence="7" id="KW-1185">Reference proteome</keyword>
<dbReference type="FunFam" id="1.10.12.10:FF:000004">
    <property type="entry name" value="Delta3,5-delta2,4-dienoyl-CoA isomerase"/>
    <property type="match status" value="1"/>
</dbReference>
<dbReference type="Gene3D" id="1.10.12.10">
    <property type="entry name" value="Lyase 2-enoyl-coa Hydratase, Chain A, domain 2"/>
    <property type="match status" value="1"/>
</dbReference>
<protein>
    <recommendedName>
        <fullName evidence="8">Enoyl-CoA hydratase</fullName>
    </recommendedName>
</protein>
<dbReference type="EMBL" id="CDHN01000006">
    <property type="protein sequence ID" value="CEJ94343.1"/>
    <property type="molecule type" value="Genomic_DNA"/>
</dbReference>